<evidence type="ECO:0000256" key="1">
    <source>
        <dbReference type="ARBA" id="ARBA00022723"/>
    </source>
</evidence>
<dbReference type="InterPro" id="IPR050963">
    <property type="entry name" value="Sirohydro_Cobaltochel/CbiX"/>
</dbReference>
<dbReference type="PANTHER" id="PTHR33542:SF5">
    <property type="entry name" value="FERROCHELATASE CHE1"/>
    <property type="match status" value="1"/>
</dbReference>
<accession>A0A7Z2ZR45</accession>
<dbReference type="EMBL" id="CP051685">
    <property type="protein sequence ID" value="QJD98734.1"/>
    <property type="molecule type" value="Genomic_DNA"/>
</dbReference>
<feature type="region of interest" description="Disordered" evidence="3">
    <location>
        <begin position="1"/>
        <end position="28"/>
    </location>
</feature>
<organism evidence="4 5">
    <name type="scientific">Massilia forsythiae</name>
    <dbReference type="NCBI Taxonomy" id="2728020"/>
    <lineage>
        <taxon>Bacteria</taxon>
        <taxon>Pseudomonadati</taxon>
        <taxon>Pseudomonadota</taxon>
        <taxon>Betaproteobacteria</taxon>
        <taxon>Burkholderiales</taxon>
        <taxon>Oxalobacteraceae</taxon>
        <taxon>Telluria group</taxon>
        <taxon>Massilia</taxon>
    </lineage>
</organism>
<reference evidence="4 5" key="1">
    <citation type="submission" date="2020-04" db="EMBL/GenBank/DDBJ databases">
        <title>Genome sequencing of novel species.</title>
        <authorList>
            <person name="Heo J."/>
            <person name="Kim S.-J."/>
            <person name="Kim J.-S."/>
            <person name="Hong S.-B."/>
            <person name="Kwon S.-W."/>
        </authorList>
    </citation>
    <scope>NUCLEOTIDE SEQUENCE [LARGE SCALE GENOMIC DNA]</scope>
    <source>
        <strain evidence="4 5">GN2-R2</strain>
    </source>
</reference>
<keyword evidence="5" id="KW-1185">Reference proteome</keyword>
<protein>
    <submittedName>
        <fullName evidence="4">Cobalamin biosynthesis protein CbiX</fullName>
    </submittedName>
</protein>
<dbReference type="RefSeq" id="WP_169433634.1">
    <property type="nucleotide sequence ID" value="NZ_CP051685.1"/>
</dbReference>
<evidence type="ECO:0000256" key="2">
    <source>
        <dbReference type="ARBA" id="ARBA00023239"/>
    </source>
</evidence>
<dbReference type="GO" id="GO:0016829">
    <property type="term" value="F:lyase activity"/>
    <property type="evidence" value="ECO:0007669"/>
    <property type="project" value="UniProtKB-KW"/>
</dbReference>
<evidence type="ECO:0000313" key="4">
    <source>
        <dbReference type="EMBL" id="QJD98734.1"/>
    </source>
</evidence>
<dbReference type="InterPro" id="IPR002762">
    <property type="entry name" value="CbiX-like"/>
</dbReference>
<keyword evidence="2" id="KW-0456">Lyase</keyword>
<proteinExistence type="predicted"/>
<dbReference type="Pfam" id="PF01903">
    <property type="entry name" value="CbiX"/>
    <property type="match status" value="1"/>
</dbReference>
<dbReference type="GO" id="GO:0046872">
    <property type="term" value="F:metal ion binding"/>
    <property type="evidence" value="ECO:0007669"/>
    <property type="project" value="UniProtKB-KW"/>
</dbReference>
<dbReference type="AlphaFoldDB" id="A0A7Z2ZR45"/>
<feature type="compositionally biased region" description="Polar residues" evidence="3">
    <location>
        <begin position="1"/>
        <end position="10"/>
    </location>
</feature>
<sequence length="153" mass="16279">MDQHEQTGTVAQDEAYRQPHPQPDGQARAQGGRALVLFAHGARAPGWAAPFQRLRELTAAHRPDCVVELAFLELMEPSLPDVAARLAAQGVREMTVVPVFLGQGGHLLRDLPALLDELRAAYPAVRFATVPAVGEDPGVLAAMAAYCVAALPA</sequence>
<dbReference type="SUPFAM" id="SSF53800">
    <property type="entry name" value="Chelatase"/>
    <property type="match status" value="1"/>
</dbReference>
<dbReference type="KEGG" id="mfy:HH212_00660"/>
<gene>
    <name evidence="4" type="ORF">HH212_00660</name>
</gene>
<dbReference type="Proteomes" id="UP000502415">
    <property type="component" value="Chromosome"/>
</dbReference>
<keyword evidence="1" id="KW-0479">Metal-binding</keyword>
<name>A0A7Z2ZR45_9BURK</name>
<dbReference type="CDD" id="cd03416">
    <property type="entry name" value="CbiX_SirB_N"/>
    <property type="match status" value="1"/>
</dbReference>
<evidence type="ECO:0000313" key="5">
    <source>
        <dbReference type="Proteomes" id="UP000502415"/>
    </source>
</evidence>
<evidence type="ECO:0000256" key="3">
    <source>
        <dbReference type="SAM" id="MobiDB-lite"/>
    </source>
</evidence>
<dbReference type="PANTHER" id="PTHR33542">
    <property type="entry name" value="SIROHYDROCHLORIN FERROCHELATASE, CHLOROPLASTIC"/>
    <property type="match status" value="1"/>
</dbReference>
<dbReference type="Gene3D" id="3.40.50.1400">
    <property type="match status" value="1"/>
</dbReference>